<reference evidence="1" key="2">
    <citation type="submission" date="2025-09" db="UniProtKB">
        <authorList>
            <consortium name="Ensembl"/>
        </authorList>
    </citation>
    <scope>IDENTIFICATION</scope>
</reference>
<dbReference type="Ensembl" id="ENSFHET00000004983.1">
    <property type="protein sequence ID" value="ENSFHEP00000025529.1"/>
    <property type="gene ID" value="ENSFHEG00000000711.1"/>
</dbReference>
<dbReference type="AlphaFoldDB" id="A0A3Q2QFJ0"/>
<accession>A0A3Q2QFJ0</accession>
<dbReference type="STRING" id="8078.ENSFHEP00000025529"/>
<reference evidence="1" key="1">
    <citation type="submission" date="2025-08" db="UniProtKB">
        <authorList>
            <consortium name="Ensembl"/>
        </authorList>
    </citation>
    <scope>IDENTIFICATION</scope>
</reference>
<evidence type="ECO:0008006" key="3">
    <source>
        <dbReference type="Google" id="ProtNLM"/>
    </source>
</evidence>
<dbReference type="GeneTree" id="ENSGT01010000229745"/>
<evidence type="ECO:0000313" key="1">
    <source>
        <dbReference type="Ensembl" id="ENSFHEP00000025529.1"/>
    </source>
</evidence>
<sequence length="125" mass="14865">MAYENLYNSSDIPDICTKCLIEKGTVHHCFWECHKIQKFWRDVIRHLSELFKVKVPLEVKICVLGIYPVEFKQSQTKTKLIDYGLLQAKRSVAWPHLPPVTARHCLLYIRKLIYYYDPRKTNVKI</sequence>
<name>A0A3Q2QFJ0_FUNHE</name>
<dbReference type="Proteomes" id="UP000265000">
    <property type="component" value="Unplaced"/>
</dbReference>
<proteinExistence type="predicted"/>
<keyword evidence="2" id="KW-1185">Reference proteome</keyword>
<protein>
    <recommendedName>
        <fullName evidence="3">Reverse transcriptase zinc-binding domain-containing protein</fullName>
    </recommendedName>
</protein>
<evidence type="ECO:0000313" key="2">
    <source>
        <dbReference type="Proteomes" id="UP000265000"/>
    </source>
</evidence>
<organism evidence="1 2">
    <name type="scientific">Fundulus heteroclitus</name>
    <name type="common">Killifish</name>
    <name type="synonym">Mummichog</name>
    <dbReference type="NCBI Taxonomy" id="8078"/>
    <lineage>
        <taxon>Eukaryota</taxon>
        <taxon>Metazoa</taxon>
        <taxon>Chordata</taxon>
        <taxon>Craniata</taxon>
        <taxon>Vertebrata</taxon>
        <taxon>Euteleostomi</taxon>
        <taxon>Actinopterygii</taxon>
        <taxon>Neopterygii</taxon>
        <taxon>Teleostei</taxon>
        <taxon>Neoteleostei</taxon>
        <taxon>Acanthomorphata</taxon>
        <taxon>Ovalentaria</taxon>
        <taxon>Atherinomorphae</taxon>
        <taxon>Cyprinodontiformes</taxon>
        <taxon>Fundulidae</taxon>
        <taxon>Fundulus</taxon>
    </lineage>
</organism>